<keyword evidence="3" id="KW-0645">Protease</keyword>
<evidence type="ECO:0000313" key="5">
    <source>
        <dbReference type="EMBL" id="CDG81780.1"/>
    </source>
</evidence>
<gene>
    <name evidence="5" type="ORF">GJA_1125</name>
</gene>
<feature type="domain" description="Peptidase S9 prolyl oligopeptidase catalytic" evidence="4">
    <location>
        <begin position="519"/>
        <end position="731"/>
    </location>
</feature>
<keyword evidence="1" id="KW-0732">Signal</keyword>
<dbReference type="Gene3D" id="3.40.50.1820">
    <property type="entry name" value="alpha/beta hydrolase"/>
    <property type="match status" value="1"/>
</dbReference>
<keyword evidence="2" id="KW-0378">Hydrolase</keyword>
<dbReference type="AlphaFoldDB" id="W0V2C2"/>
<dbReference type="InterPro" id="IPR011659">
    <property type="entry name" value="WD40"/>
</dbReference>
<keyword evidence="3" id="KW-0720">Serine protease</keyword>
<accession>W0V2C2</accession>
<dbReference type="Proteomes" id="UP000027604">
    <property type="component" value="Chromosome I"/>
</dbReference>
<dbReference type="InterPro" id="IPR001375">
    <property type="entry name" value="Peptidase_S9_cat"/>
</dbReference>
<dbReference type="eggNOG" id="COG1506">
    <property type="taxonomic scope" value="Bacteria"/>
</dbReference>
<dbReference type="SUPFAM" id="SSF82171">
    <property type="entry name" value="DPP6 N-terminal domain-like"/>
    <property type="match status" value="1"/>
</dbReference>
<dbReference type="HOGENOM" id="CLU_008615_0_2_4"/>
<dbReference type="InterPro" id="IPR029058">
    <property type="entry name" value="AB_hydrolase_fold"/>
</dbReference>
<keyword evidence="6" id="KW-1185">Reference proteome</keyword>
<proteinExistence type="predicted"/>
<evidence type="ECO:0000256" key="3">
    <source>
        <dbReference type="ARBA" id="ARBA00022825"/>
    </source>
</evidence>
<protein>
    <submittedName>
        <fullName evidence="5">Prolyl oligopeptidase family protein</fullName>
    </submittedName>
</protein>
<reference evidence="5 6" key="1">
    <citation type="journal article" date="2015" name="Genome Announc.">
        <title>Genome Sequence of Mushroom Soft-Rot Pathogen Janthinobacterium agaricidamnosum.</title>
        <authorList>
            <person name="Graupner K."/>
            <person name="Lackner G."/>
            <person name="Hertweck C."/>
        </authorList>
    </citation>
    <scope>NUCLEOTIDE SEQUENCE [LARGE SCALE GENOMIC DNA]</scope>
    <source>
        <strain evidence="6">NBRC 102515 / DSM 9628</strain>
    </source>
</reference>
<dbReference type="GO" id="GO:0004252">
    <property type="term" value="F:serine-type endopeptidase activity"/>
    <property type="evidence" value="ECO:0007669"/>
    <property type="project" value="TreeGrafter"/>
</dbReference>
<dbReference type="PANTHER" id="PTHR42776">
    <property type="entry name" value="SERINE PEPTIDASE S9 FAMILY MEMBER"/>
    <property type="match status" value="1"/>
</dbReference>
<dbReference type="STRING" id="1349767.GJA_1125"/>
<name>W0V2C2_9BURK</name>
<organism evidence="5 6">
    <name type="scientific">Janthinobacterium agaricidamnosum NBRC 102515 = DSM 9628</name>
    <dbReference type="NCBI Taxonomy" id="1349767"/>
    <lineage>
        <taxon>Bacteria</taxon>
        <taxon>Pseudomonadati</taxon>
        <taxon>Pseudomonadota</taxon>
        <taxon>Betaproteobacteria</taxon>
        <taxon>Burkholderiales</taxon>
        <taxon>Oxalobacteraceae</taxon>
        <taxon>Janthinobacterium</taxon>
    </lineage>
</organism>
<evidence type="ECO:0000256" key="1">
    <source>
        <dbReference type="ARBA" id="ARBA00022729"/>
    </source>
</evidence>
<dbReference type="EMBL" id="HG322949">
    <property type="protein sequence ID" value="CDG81780.1"/>
    <property type="molecule type" value="Genomic_DNA"/>
</dbReference>
<dbReference type="InterPro" id="IPR011042">
    <property type="entry name" value="6-blade_b-propeller_TolB-like"/>
</dbReference>
<dbReference type="KEGG" id="jag:GJA_1125"/>
<dbReference type="Pfam" id="PF00326">
    <property type="entry name" value="Peptidase_S9"/>
    <property type="match status" value="1"/>
</dbReference>
<dbReference type="GO" id="GO:0006508">
    <property type="term" value="P:proteolysis"/>
    <property type="evidence" value="ECO:0007669"/>
    <property type="project" value="InterPro"/>
</dbReference>
<dbReference type="Gene3D" id="2.120.10.30">
    <property type="entry name" value="TolB, C-terminal domain"/>
    <property type="match status" value="2"/>
</dbReference>
<sequence length="731" mass="80258">MAVDNFILDENLLSLLLLTNGPGHMIFPHLRHQAGALLIAAAFFPALPTLANAATPAAKHAITHQDVWLMKRVGAPVASPDGKWAVFSVLDSAYDSKEQWSDLWIKSLTDDTPARRLTFTKGGESAVAWSPDSRQLVFVAKRDGDEAGQIYRLDIAGGGEAQRLTTLTMGARQPKWSSDGKQLLFVSDIYAGDTSEEDIKQSAKERKDRKYSARAYETYPPRYFDKWLTDKQVRLFVMDAQAGATPRDILAGTTLAALPGFGGGQGDEGQSLDAIWAPDNQSIVFSASTNRDQIARVYSDAQIFSVPVNGGEARQLTQDKRSYGSLKFSADGKTLFTLTSEETPDKVYDLKRLASFAWPLAHPQPSVLSARLDRSISRFVLPDGGKRIVFTYEHAGLEKLYSMNYSGGEVRDEPSAATGSIGALSAGGKALVGVWESSINPPEIYSFHGAPKRLTTFNTGQAAAIDWQAPEHFWFTAADGRQIHNMIVKPANFDPSKKYPLFAVIHGGAASMWRDQFVLRWNYHLLAQPGYIVLLTDYKGSTGYGEEFARAIQFDPLKGPADEINQAVDEAINKYPFIDGSKLAAGGASYGGHLANWLQATTTRYKAIVSHAGEMDLVMQWGTSDGGLGREVNAGGTIWSNAPVWREQSPALQAGNHEKGTGFTTPILISVGELDYRVPANNALMNFAIQQRLNVPSKLLVFPDENHWIMKGENSRYFYSEVQGWLAKYLK</sequence>
<dbReference type="Pfam" id="PF07676">
    <property type="entry name" value="PD40"/>
    <property type="match status" value="2"/>
</dbReference>
<dbReference type="SUPFAM" id="SSF53474">
    <property type="entry name" value="alpha/beta-Hydrolases"/>
    <property type="match status" value="1"/>
</dbReference>
<evidence type="ECO:0000313" key="6">
    <source>
        <dbReference type="Proteomes" id="UP000027604"/>
    </source>
</evidence>
<evidence type="ECO:0000256" key="2">
    <source>
        <dbReference type="ARBA" id="ARBA00022801"/>
    </source>
</evidence>
<dbReference type="eggNOG" id="COG0823">
    <property type="taxonomic scope" value="Bacteria"/>
</dbReference>
<dbReference type="PANTHER" id="PTHR42776:SF13">
    <property type="entry name" value="DIPEPTIDYL-PEPTIDASE 5"/>
    <property type="match status" value="1"/>
</dbReference>
<evidence type="ECO:0000259" key="4">
    <source>
        <dbReference type="Pfam" id="PF00326"/>
    </source>
</evidence>
<dbReference type="PATRIC" id="fig|1349767.4.peg.2851"/>